<proteinExistence type="predicted"/>
<reference evidence="1" key="1">
    <citation type="submission" date="2014-09" db="EMBL/GenBank/DDBJ databases">
        <authorList>
            <person name="Magalhaes I.L.F."/>
            <person name="Oliveira U."/>
            <person name="Santos F.R."/>
            <person name="Vidigal T.H.D.A."/>
            <person name="Brescovit A.D."/>
            <person name="Santos A.J."/>
        </authorList>
    </citation>
    <scope>NUCLEOTIDE SEQUENCE</scope>
    <source>
        <tissue evidence="1">Shoot tissue taken approximately 20 cm above the soil surface</tissue>
    </source>
</reference>
<name>A0A0A8ZU98_ARUDO</name>
<dbReference type="EMBL" id="GBRH01256647">
    <property type="protein sequence ID" value="JAD41248.1"/>
    <property type="molecule type" value="Transcribed_RNA"/>
</dbReference>
<accession>A0A0A8ZU98</accession>
<reference evidence="1" key="2">
    <citation type="journal article" date="2015" name="Data Brief">
        <title>Shoot transcriptome of the giant reed, Arundo donax.</title>
        <authorList>
            <person name="Barrero R.A."/>
            <person name="Guerrero F.D."/>
            <person name="Moolhuijzen P."/>
            <person name="Goolsby J.A."/>
            <person name="Tidwell J."/>
            <person name="Bellgard S.E."/>
            <person name="Bellgard M.I."/>
        </authorList>
    </citation>
    <scope>NUCLEOTIDE SEQUENCE</scope>
    <source>
        <tissue evidence="1">Shoot tissue taken approximately 20 cm above the soil surface</tissue>
    </source>
</reference>
<evidence type="ECO:0000313" key="1">
    <source>
        <dbReference type="EMBL" id="JAD41248.1"/>
    </source>
</evidence>
<protein>
    <submittedName>
        <fullName evidence="1">Uncharacterized protein</fullName>
    </submittedName>
</protein>
<organism evidence="1">
    <name type="scientific">Arundo donax</name>
    <name type="common">Giant reed</name>
    <name type="synonym">Donax arundinaceus</name>
    <dbReference type="NCBI Taxonomy" id="35708"/>
    <lineage>
        <taxon>Eukaryota</taxon>
        <taxon>Viridiplantae</taxon>
        <taxon>Streptophyta</taxon>
        <taxon>Embryophyta</taxon>
        <taxon>Tracheophyta</taxon>
        <taxon>Spermatophyta</taxon>
        <taxon>Magnoliopsida</taxon>
        <taxon>Liliopsida</taxon>
        <taxon>Poales</taxon>
        <taxon>Poaceae</taxon>
        <taxon>PACMAD clade</taxon>
        <taxon>Arundinoideae</taxon>
        <taxon>Arundineae</taxon>
        <taxon>Arundo</taxon>
    </lineage>
</organism>
<sequence length="12" mass="1515">MLFPPSHKWWEG</sequence>